<organism evidence="2 3">
    <name type="scientific">Ehrlichia ruminantium</name>
    <name type="common">heartwater rickettsia</name>
    <name type="synonym">Cowdria ruminantium</name>
    <dbReference type="NCBI Taxonomy" id="779"/>
    <lineage>
        <taxon>Bacteria</taxon>
        <taxon>Pseudomonadati</taxon>
        <taxon>Pseudomonadota</taxon>
        <taxon>Alphaproteobacteria</taxon>
        <taxon>Rickettsiales</taxon>
        <taxon>Anaplasmataceae</taxon>
        <taxon>Ehrlichia</taxon>
    </lineage>
</organism>
<dbReference type="EMBL" id="BDDL01000035">
    <property type="protein sequence ID" value="GAT77090.1"/>
    <property type="molecule type" value="Genomic_DNA"/>
</dbReference>
<reference evidence="3" key="1">
    <citation type="submission" date="2016-05" db="EMBL/GenBank/DDBJ databases">
        <title>Draft genome sequences of four strains of Ehrlichia ruminantium, a tick-borne pathogen of ruminants, isolated from Zimbabwe, The Gambia and Ghana.</title>
        <authorList>
            <person name="Nakao R."/>
            <person name="Jongejan F."/>
            <person name="Sugimoto C."/>
        </authorList>
    </citation>
    <scope>NUCLEOTIDE SEQUENCE [LARGE SCALE GENOMIC DNA]</scope>
    <source>
        <strain evidence="3">Kerr Seringe</strain>
    </source>
</reference>
<evidence type="ECO:0000313" key="2">
    <source>
        <dbReference type="EMBL" id="GAT77090.1"/>
    </source>
</evidence>
<evidence type="ECO:0000256" key="1">
    <source>
        <dbReference type="SAM" id="Phobius"/>
    </source>
</evidence>
<keyword evidence="1" id="KW-1133">Transmembrane helix</keyword>
<name>A0A161LYB5_EHRRU</name>
<dbReference type="Proteomes" id="UP000092677">
    <property type="component" value="Unassembled WGS sequence"/>
</dbReference>
<protein>
    <submittedName>
        <fullName evidence="2">MlrC domain protein</fullName>
    </submittedName>
</protein>
<feature type="transmembrane region" description="Helical" evidence="1">
    <location>
        <begin position="45"/>
        <end position="66"/>
    </location>
</feature>
<evidence type="ECO:0000313" key="3">
    <source>
        <dbReference type="Proteomes" id="UP000092677"/>
    </source>
</evidence>
<dbReference type="AlphaFoldDB" id="A0A161LYB5"/>
<gene>
    <name evidence="2" type="ORF">EHRUM2_03000</name>
</gene>
<keyword evidence="1" id="KW-0812">Transmembrane</keyword>
<sequence>MSIDPTINFMLTGSGDFAEYPFWYVSNVINTINIKLSLNMIFLRLHAVMITHIIMFFKIESVVLFIDKVLT</sequence>
<keyword evidence="1" id="KW-0472">Membrane</keyword>
<proteinExistence type="predicted"/>
<comment type="caution">
    <text evidence="2">The sequence shown here is derived from an EMBL/GenBank/DDBJ whole genome shotgun (WGS) entry which is preliminary data.</text>
</comment>
<accession>A0A161LYB5</accession>